<reference evidence="1" key="1">
    <citation type="submission" date="2016-10" db="EMBL/GenBank/DDBJ databases">
        <title>Sequence of Gallionella enrichment culture.</title>
        <authorList>
            <person name="Poehlein A."/>
            <person name="Muehling M."/>
            <person name="Daniel R."/>
        </authorList>
    </citation>
    <scope>NUCLEOTIDE SEQUENCE</scope>
</reference>
<organism evidence="1">
    <name type="scientific">mine drainage metagenome</name>
    <dbReference type="NCBI Taxonomy" id="410659"/>
    <lineage>
        <taxon>unclassified sequences</taxon>
        <taxon>metagenomes</taxon>
        <taxon>ecological metagenomes</taxon>
    </lineage>
</organism>
<proteinExistence type="predicted"/>
<dbReference type="AlphaFoldDB" id="A0A1J5Q5C3"/>
<comment type="caution">
    <text evidence="1">The sequence shown here is derived from an EMBL/GenBank/DDBJ whole genome shotgun (WGS) entry which is preliminary data.</text>
</comment>
<sequence length="232" mass="25609">MLYSAALAQPRAERGAVQHERLLAQLAQMQAAAPRQRVLGVQRHTQRLAQQHPGGDFGQRVVRRRADEADIDAPCQQLVDLHPRRLLAQLQFDLGPAAAEVAQQPRHRFGERHRAGEAQRQAAAGAGAGAARQLGGALQLLEQRARLRQQRGAGCGQLHAGASAQQQRHAEAGLERLDALRQRRLRQVQARRGAAEMAFVGDRDEGLQLADFHTKSISNTMKNRFHKLNGWA</sequence>
<protein>
    <submittedName>
        <fullName evidence="1">Uncharacterized protein</fullName>
    </submittedName>
</protein>
<accession>A0A1J5Q5C3</accession>
<dbReference type="EMBL" id="MLJW01002244">
    <property type="protein sequence ID" value="OIQ75191.1"/>
    <property type="molecule type" value="Genomic_DNA"/>
</dbReference>
<evidence type="ECO:0000313" key="1">
    <source>
        <dbReference type="EMBL" id="OIQ75191.1"/>
    </source>
</evidence>
<name>A0A1J5Q5C3_9ZZZZ</name>
<gene>
    <name evidence="1" type="ORF">GALL_431400</name>
</gene>